<evidence type="ECO:0000313" key="3">
    <source>
        <dbReference type="Proteomes" id="UP000011096"/>
    </source>
</evidence>
<organism evidence="1">
    <name type="scientific">Colletotrichum fructicola (strain Nara gc5)</name>
    <name type="common">Anthracnose fungus</name>
    <name type="synonym">Colletotrichum gloeosporioides (strain Nara gc5)</name>
    <dbReference type="NCBI Taxonomy" id="1213859"/>
    <lineage>
        <taxon>Eukaryota</taxon>
        <taxon>Fungi</taxon>
        <taxon>Dikarya</taxon>
        <taxon>Ascomycota</taxon>
        <taxon>Pezizomycotina</taxon>
        <taxon>Sordariomycetes</taxon>
        <taxon>Hypocreomycetidae</taxon>
        <taxon>Glomerellales</taxon>
        <taxon>Glomerellaceae</taxon>
        <taxon>Colletotrichum</taxon>
        <taxon>Colletotrichum gloeosporioides species complex</taxon>
    </lineage>
</organism>
<dbReference type="Proteomes" id="UP000011096">
    <property type="component" value="Unassembled WGS sequence"/>
</dbReference>
<dbReference type="OrthoDB" id="538223at2759"/>
<reference evidence="2 3" key="3">
    <citation type="submission" date="2020-04" db="EMBL/GenBank/DDBJ databases">
        <title>Genome sequencing and assembly of multiple isolates from the Colletotrichum gloeosporioides species complex.</title>
        <authorList>
            <person name="Gan P."/>
            <person name="Shirasu K."/>
        </authorList>
    </citation>
    <scope>NUCLEOTIDE SEQUENCE [LARGE SCALE GENOMIC DNA]</scope>
    <source>
        <strain evidence="2 3">Nara gc5</strain>
    </source>
</reference>
<proteinExistence type="predicted"/>
<name>L2FPV5_COLFN</name>
<accession>L2FPV5</accession>
<evidence type="ECO:0000313" key="2">
    <source>
        <dbReference type="EMBL" id="KAF4475052.1"/>
    </source>
</evidence>
<keyword evidence="3" id="KW-1185">Reference proteome</keyword>
<reference evidence="1" key="1">
    <citation type="submission" date="2012-08" db="EMBL/GenBank/DDBJ databases">
        <title>Genome analysis of Colletotrichum orbiculare and Colletotrichum fructicola.</title>
        <authorList>
            <person name="Gan P.H.P."/>
            <person name="Ikeda K."/>
            <person name="Irieda H."/>
            <person name="Narusaka M."/>
            <person name="O'Connell R.J."/>
            <person name="Narusaka Y."/>
            <person name="Takano Y."/>
            <person name="Kubo Y."/>
            <person name="Shirasu K."/>
        </authorList>
    </citation>
    <scope>NUCLEOTIDE SEQUENCE</scope>
    <source>
        <strain evidence="1">Nara gc5</strain>
    </source>
</reference>
<protein>
    <submittedName>
        <fullName evidence="1">Vegetative incompatibility protein het-e-1</fullName>
    </submittedName>
</protein>
<dbReference type="STRING" id="1213859.L2FPV5"/>
<dbReference type="InParanoid" id="L2FPV5"/>
<dbReference type="EMBL" id="KB020939">
    <property type="protein sequence ID" value="ELA28215.1"/>
    <property type="molecule type" value="Genomic_DNA"/>
</dbReference>
<evidence type="ECO:0000313" key="1">
    <source>
        <dbReference type="EMBL" id="ELA28215.1"/>
    </source>
</evidence>
<reference evidence="2 3" key="2">
    <citation type="submission" date="2012-08" db="EMBL/GenBank/DDBJ databases">
        <authorList>
            <person name="Gan P.H.P."/>
            <person name="Ikeda K."/>
            <person name="Irieda H."/>
            <person name="Narusaka M."/>
            <person name="O'Connell R.J."/>
            <person name="Narusaka Y."/>
            <person name="Takano Y."/>
            <person name="Kubo Y."/>
            <person name="Shirasu K."/>
        </authorList>
    </citation>
    <scope>NUCLEOTIDE SEQUENCE [LARGE SCALE GENOMIC DNA]</scope>
    <source>
        <strain evidence="2 3">Nara gc5</strain>
    </source>
</reference>
<gene>
    <name evidence="1" type="ORF">CGGC5_11114</name>
    <name evidence="2" type="ORF">CGGC5_v015972</name>
</gene>
<dbReference type="HOGENOM" id="CLU_000288_6_9_1"/>
<dbReference type="EMBL" id="ANPB02000010">
    <property type="protein sequence ID" value="KAF4475052.1"/>
    <property type="molecule type" value="Genomic_DNA"/>
</dbReference>
<sequence length="200" mass="21684">MAEALGIASSVLAVAELSANIGSRCVKYYKAVKNARADIERVRVEVYSLQSVANNALKLLEGPQGAGLKASQQLAIAVRGAESRLEQLEVELRPSSARKALSRMHSRALKWPFKSKEVEGIVKDIEQCTRLFSTGLQLDIATTVLSIDEKLALDKLPTAPGASYDSQAEESSATCLPDTRVELLQKIRAWANDPTSQAVF</sequence>
<dbReference type="AlphaFoldDB" id="L2FPV5"/>